<name>A0A024VYI6_PLAFA</name>
<evidence type="ECO:0000313" key="1">
    <source>
        <dbReference type="EMBL" id="ETW33368.1"/>
    </source>
</evidence>
<dbReference type="EMBL" id="KI926677">
    <property type="protein sequence ID" value="ETW33368.1"/>
    <property type="molecule type" value="Genomic_DNA"/>
</dbReference>
<dbReference type="InterPro" id="IPR015943">
    <property type="entry name" value="WD40/YVTN_repeat-like_dom_sf"/>
</dbReference>
<evidence type="ECO:0008006" key="3">
    <source>
        <dbReference type="Google" id="ProtNLM"/>
    </source>
</evidence>
<evidence type="ECO:0000313" key="2">
    <source>
        <dbReference type="Proteomes" id="UP000030708"/>
    </source>
</evidence>
<reference evidence="1 2" key="1">
    <citation type="submission" date="2013-02" db="EMBL/GenBank/DDBJ databases">
        <title>The Genome Annotation of Plasmodium falciparum Tanzania (2000708).</title>
        <authorList>
            <consortium name="The Broad Institute Genome Sequencing Platform"/>
            <consortium name="The Broad Institute Genome Sequencing Center for Infectious Disease"/>
            <person name="Neafsey D."/>
            <person name="Hoffman S."/>
            <person name="Volkman S."/>
            <person name="Rosenthal P."/>
            <person name="Walker B."/>
            <person name="Young S.K."/>
            <person name="Zeng Q."/>
            <person name="Gargeya S."/>
            <person name="Fitzgerald M."/>
            <person name="Haas B."/>
            <person name="Abouelleil A."/>
            <person name="Allen A.W."/>
            <person name="Alvarado L."/>
            <person name="Arachchi H.M."/>
            <person name="Berlin A.M."/>
            <person name="Chapman S.B."/>
            <person name="Gainer-Dewar J."/>
            <person name="Goldberg J."/>
            <person name="Griggs A."/>
            <person name="Gujja S."/>
            <person name="Hansen M."/>
            <person name="Howarth C."/>
            <person name="Imamovic A."/>
            <person name="Ireland A."/>
            <person name="Larimer J."/>
            <person name="McCowan C."/>
            <person name="Murphy C."/>
            <person name="Pearson M."/>
            <person name="Poon T.W."/>
            <person name="Priest M."/>
            <person name="Roberts A."/>
            <person name="Saif S."/>
            <person name="Shea T."/>
            <person name="Sisk P."/>
            <person name="Sykes S."/>
            <person name="Wortman J."/>
            <person name="Nusbaum C."/>
            <person name="Birren B."/>
        </authorList>
    </citation>
    <scope>NUCLEOTIDE SEQUENCE [LARGE SCALE GENOMIC DNA]</scope>
    <source>
        <strain evidence="2">Tanzania (2000708)</strain>
    </source>
</reference>
<accession>A0A024VYI6</accession>
<dbReference type="InterPro" id="IPR036322">
    <property type="entry name" value="WD40_repeat_dom_sf"/>
</dbReference>
<dbReference type="AlphaFoldDB" id="A0A024VYI6"/>
<organism evidence="1 2">
    <name type="scientific">Plasmodium falciparum Tanzania</name>
    <name type="common">2000708</name>
    <dbReference type="NCBI Taxonomy" id="1036725"/>
    <lineage>
        <taxon>Eukaryota</taxon>
        <taxon>Sar</taxon>
        <taxon>Alveolata</taxon>
        <taxon>Apicomplexa</taxon>
        <taxon>Aconoidasida</taxon>
        <taxon>Haemosporida</taxon>
        <taxon>Plasmodiidae</taxon>
        <taxon>Plasmodium</taxon>
        <taxon>Plasmodium (Laverania)</taxon>
    </lineage>
</organism>
<reference evidence="1 2" key="2">
    <citation type="submission" date="2013-02" db="EMBL/GenBank/DDBJ databases">
        <title>The Genome Sequence of Plasmodium falciparum Tanzania (2000708).</title>
        <authorList>
            <consortium name="The Broad Institute Genome Sequencing Platform"/>
            <consortium name="The Broad Institute Genome Sequencing Center for Infectious Disease"/>
            <person name="Neafsey D."/>
            <person name="Cheeseman I."/>
            <person name="Volkman S."/>
            <person name="Adams J."/>
            <person name="Walker B."/>
            <person name="Young S.K."/>
            <person name="Zeng Q."/>
            <person name="Gargeya S."/>
            <person name="Fitzgerald M."/>
            <person name="Haas B."/>
            <person name="Abouelleil A."/>
            <person name="Alvarado L."/>
            <person name="Arachchi H.M."/>
            <person name="Berlin A.M."/>
            <person name="Chapman S.B."/>
            <person name="Dewar J."/>
            <person name="Goldberg J."/>
            <person name="Griggs A."/>
            <person name="Gujja S."/>
            <person name="Hansen M."/>
            <person name="Howarth C."/>
            <person name="Imamovic A."/>
            <person name="Larimer J."/>
            <person name="McCowan C."/>
            <person name="Murphy C."/>
            <person name="Neiman D."/>
            <person name="Pearson M."/>
            <person name="Priest M."/>
            <person name="Roberts A."/>
            <person name="Saif S."/>
            <person name="Shea T."/>
            <person name="Sisk P."/>
            <person name="Sykes S."/>
            <person name="Wortman J."/>
            <person name="Nusbaum C."/>
            <person name="Birren B."/>
        </authorList>
    </citation>
    <scope>NUCLEOTIDE SEQUENCE [LARGE SCALE GENOMIC DNA]</scope>
    <source>
        <strain evidence="2">Tanzania (2000708)</strain>
    </source>
</reference>
<protein>
    <recommendedName>
        <fullName evidence="3">Anaphase-promoting complex subunit 4 WD40 domain-containing protein</fullName>
    </recommendedName>
</protein>
<proteinExistence type="predicted"/>
<sequence>MFYSIFTSCPFFFKNPNSYSLNNNDDTKEESKKENELDINNKLNADEEEGKNDIMDKYNDNNDNVEILNEQDASSELKDKKEERFIYTLGTFDGSVYFYDSEILDIPISIVKNIHLCPITDISWNNLGNVCACSSSDGYVSFYHFNNNELGNIKSYKNYYLDKKCNDLTFDQNYFKNTFYDEVEFLNKDESNDYTSSEDEFDDHNLIPPKEETKVKRINLIVGNAANFVLSQNTKK</sequence>
<gene>
    <name evidence="1" type="ORF">PFTANZ_05914</name>
</gene>
<dbReference type="SUPFAM" id="SSF50978">
    <property type="entry name" value="WD40 repeat-like"/>
    <property type="match status" value="1"/>
</dbReference>
<dbReference type="Gene3D" id="2.130.10.10">
    <property type="entry name" value="YVTN repeat-like/Quinoprotein amine dehydrogenase"/>
    <property type="match status" value="1"/>
</dbReference>
<dbReference type="Proteomes" id="UP000030708">
    <property type="component" value="Unassembled WGS sequence"/>
</dbReference>